<keyword evidence="5 6" id="KW-0119">Carbohydrate metabolism</keyword>
<dbReference type="SUPFAM" id="SSF55347">
    <property type="entry name" value="Glyceraldehyde-3-phosphate dehydrogenase-like, C-terminal domain"/>
    <property type="match status" value="1"/>
</dbReference>
<feature type="binding site" evidence="6">
    <location>
        <begin position="84"/>
        <end position="85"/>
    </location>
    <ligand>
        <name>NADP(+)</name>
        <dbReference type="ChEBI" id="CHEBI:58349"/>
    </ligand>
</feature>
<dbReference type="SUPFAM" id="SSF51735">
    <property type="entry name" value="NAD(P)-binding Rossmann-fold domains"/>
    <property type="match status" value="1"/>
</dbReference>
<dbReference type="EMBL" id="CP036426">
    <property type="protein sequence ID" value="QDV35277.1"/>
    <property type="molecule type" value="Genomic_DNA"/>
</dbReference>
<dbReference type="PIRSF" id="PIRSF000110">
    <property type="entry name" value="G6PD"/>
    <property type="match status" value="1"/>
</dbReference>
<evidence type="ECO:0000256" key="3">
    <source>
        <dbReference type="ARBA" id="ARBA00022857"/>
    </source>
</evidence>
<dbReference type="Pfam" id="PF00479">
    <property type="entry name" value="G6PD_N"/>
    <property type="match status" value="1"/>
</dbReference>
<dbReference type="InterPro" id="IPR036291">
    <property type="entry name" value="NAD(P)-bd_dom_sf"/>
</dbReference>
<feature type="binding site" evidence="6">
    <location>
        <position position="222"/>
    </location>
    <ligand>
        <name>substrate</name>
    </ligand>
</feature>
<accession>A0A518H372</accession>
<evidence type="ECO:0000256" key="2">
    <source>
        <dbReference type="ARBA" id="ARBA00022526"/>
    </source>
</evidence>
<evidence type="ECO:0000313" key="10">
    <source>
        <dbReference type="Proteomes" id="UP000317835"/>
    </source>
</evidence>
<protein>
    <recommendedName>
        <fullName evidence="6">Glucose-6-phosphate 1-dehydrogenase</fullName>
        <shortName evidence="6">G6PD</shortName>
        <ecNumber evidence="6">1.1.1.49</ecNumber>
    </recommendedName>
</protein>
<feature type="binding site" evidence="6">
    <location>
        <position position="135"/>
    </location>
    <ligand>
        <name>NADP(+)</name>
        <dbReference type="ChEBI" id="CHEBI:58349"/>
    </ligand>
</feature>
<keyword evidence="3 6" id="KW-0521">NADP</keyword>
<dbReference type="OrthoDB" id="9802739at2"/>
<feature type="binding site" evidence="6">
    <location>
        <position position="203"/>
    </location>
    <ligand>
        <name>substrate</name>
    </ligand>
</feature>
<dbReference type="GO" id="GO:0006006">
    <property type="term" value="P:glucose metabolic process"/>
    <property type="evidence" value="ECO:0007669"/>
    <property type="project" value="UniProtKB-KW"/>
</dbReference>
<dbReference type="Pfam" id="PF02781">
    <property type="entry name" value="G6PD_C"/>
    <property type="match status" value="1"/>
</dbReference>
<keyword evidence="10" id="KW-1185">Reference proteome</keyword>
<dbReference type="InterPro" id="IPR022674">
    <property type="entry name" value="G6P_DH_NAD-bd"/>
</dbReference>
<dbReference type="Gene3D" id="3.40.50.720">
    <property type="entry name" value="NAD(P)-binding Rossmann-like Domain"/>
    <property type="match status" value="1"/>
</dbReference>
<feature type="domain" description="Glucose-6-phosphate dehydrogenase NAD-binding" evidence="7">
    <location>
        <begin position="6"/>
        <end position="174"/>
    </location>
</feature>
<gene>
    <name evidence="9" type="primary">zwf_3</name>
    <name evidence="6" type="synonym">zwf</name>
    <name evidence="9" type="ORF">ElP_31800</name>
</gene>
<comment type="function">
    <text evidence="6">Catalyzes the oxidation of glucose 6-phosphate to 6-phosphogluconolactone.</text>
</comment>
<feature type="binding site" evidence="6">
    <location>
        <position position="327"/>
    </location>
    <ligand>
        <name>substrate</name>
    </ligand>
</feature>
<comment type="pathway">
    <text evidence="1 6">Carbohydrate degradation; pentose phosphate pathway; D-ribulose 5-phosphate from D-glucose 6-phosphate (oxidative stage): step 1/3.</text>
</comment>
<dbReference type="EC" id="1.1.1.49" evidence="6"/>
<dbReference type="GO" id="GO:0050661">
    <property type="term" value="F:NADP binding"/>
    <property type="evidence" value="ECO:0007669"/>
    <property type="project" value="UniProtKB-UniRule"/>
</dbReference>
<dbReference type="InterPro" id="IPR022675">
    <property type="entry name" value="G6P_DH_C"/>
</dbReference>
<organism evidence="9 10">
    <name type="scientific">Tautonia plasticadhaerens</name>
    <dbReference type="NCBI Taxonomy" id="2527974"/>
    <lineage>
        <taxon>Bacteria</taxon>
        <taxon>Pseudomonadati</taxon>
        <taxon>Planctomycetota</taxon>
        <taxon>Planctomycetia</taxon>
        <taxon>Isosphaerales</taxon>
        <taxon>Isosphaeraceae</taxon>
        <taxon>Tautonia</taxon>
    </lineage>
</organism>
<evidence type="ECO:0000256" key="4">
    <source>
        <dbReference type="ARBA" id="ARBA00023002"/>
    </source>
</evidence>
<dbReference type="GO" id="GO:0009051">
    <property type="term" value="P:pentose-phosphate shunt, oxidative branch"/>
    <property type="evidence" value="ECO:0007669"/>
    <property type="project" value="TreeGrafter"/>
</dbReference>
<reference evidence="9 10" key="1">
    <citation type="submission" date="2019-02" db="EMBL/GenBank/DDBJ databases">
        <title>Deep-cultivation of Planctomycetes and their phenomic and genomic characterization uncovers novel biology.</title>
        <authorList>
            <person name="Wiegand S."/>
            <person name="Jogler M."/>
            <person name="Boedeker C."/>
            <person name="Pinto D."/>
            <person name="Vollmers J."/>
            <person name="Rivas-Marin E."/>
            <person name="Kohn T."/>
            <person name="Peeters S.H."/>
            <person name="Heuer A."/>
            <person name="Rast P."/>
            <person name="Oberbeckmann S."/>
            <person name="Bunk B."/>
            <person name="Jeske O."/>
            <person name="Meyerdierks A."/>
            <person name="Storesund J.E."/>
            <person name="Kallscheuer N."/>
            <person name="Luecker S."/>
            <person name="Lage O.M."/>
            <person name="Pohl T."/>
            <person name="Merkel B.J."/>
            <person name="Hornburger P."/>
            <person name="Mueller R.-W."/>
            <person name="Bruemmer F."/>
            <person name="Labrenz M."/>
            <person name="Spormann A.M."/>
            <person name="Op den Camp H."/>
            <person name="Overmann J."/>
            <person name="Amann R."/>
            <person name="Jetten M.S.M."/>
            <person name="Mascher T."/>
            <person name="Medema M.H."/>
            <person name="Devos D.P."/>
            <person name="Kaster A.-K."/>
            <person name="Ovreas L."/>
            <person name="Rohde M."/>
            <person name="Galperin M.Y."/>
            <person name="Jogler C."/>
        </authorList>
    </citation>
    <scope>NUCLEOTIDE SEQUENCE [LARGE SCALE GENOMIC DNA]</scope>
    <source>
        <strain evidence="9 10">ElP</strain>
    </source>
</reference>
<comment type="caution">
    <text evidence="6">Lacks conserved residue(s) required for the propagation of feature annotation.</text>
</comment>
<keyword evidence="4 6" id="KW-0560">Oxidoreductase</keyword>
<dbReference type="HAMAP" id="MF_00966">
    <property type="entry name" value="G6PD"/>
    <property type="match status" value="1"/>
</dbReference>
<feature type="domain" description="Glucose-6-phosphate dehydrogenase C-terminal" evidence="8">
    <location>
        <begin position="178"/>
        <end position="452"/>
    </location>
</feature>
<comment type="catalytic activity">
    <reaction evidence="6">
        <text>D-glucose 6-phosphate + NADP(+) = 6-phospho-D-glucono-1,5-lactone + NADPH + H(+)</text>
        <dbReference type="Rhea" id="RHEA:15841"/>
        <dbReference type="ChEBI" id="CHEBI:15378"/>
        <dbReference type="ChEBI" id="CHEBI:57783"/>
        <dbReference type="ChEBI" id="CHEBI:57955"/>
        <dbReference type="ChEBI" id="CHEBI:58349"/>
        <dbReference type="ChEBI" id="CHEBI:61548"/>
        <dbReference type="EC" id="1.1.1.49"/>
    </reaction>
</comment>
<dbReference type="KEGG" id="tpla:ElP_31800"/>
<feature type="binding site" evidence="6">
    <location>
        <position position="165"/>
    </location>
    <ligand>
        <name>substrate</name>
    </ligand>
</feature>
<name>A0A518H372_9BACT</name>
<dbReference type="NCBIfam" id="TIGR00871">
    <property type="entry name" value="zwf"/>
    <property type="match status" value="1"/>
</dbReference>
<dbReference type="Gene3D" id="3.30.360.10">
    <property type="entry name" value="Dihydrodipicolinate Reductase, domain 2"/>
    <property type="match status" value="1"/>
</dbReference>
<evidence type="ECO:0000259" key="8">
    <source>
        <dbReference type="Pfam" id="PF02781"/>
    </source>
</evidence>
<dbReference type="GO" id="GO:0005829">
    <property type="term" value="C:cytosol"/>
    <property type="evidence" value="ECO:0007669"/>
    <property type="project" value="TreeGrafter"/>
</dbReference>
<sequence length="454" mass="51230">MAPDFVIFGAAGDLTSRYLMPALARLDESGQLPKGVTIRGVSQEDWDVDRFRRHIADRLATLHEDIPPGVVADLIKRLDYRQADVTNRDEVAEALGKSRGPVVAYLALPPRLFGPTIETLAGLDLPEGSRLVVEKPFGSDVESAKRLNRLLHESFPEQSVFRVDHFLMKATIQNVIGLRFANRIFEMLWNRDNIERVEITWDETVALEGRASYYDRSGALRDMIQNHLLQLLTLVGMEPPVTMSERDLRDRKVELLRAVRNFTPEEVERHTARARYAAGTVKGVAVPNYVDEPGVDPDRKIETFAQVTLFVDNWRWAGVPFVLRSGKALASDRHEIVVHYRPVPHLAFHEDHPQPNVLRFQLNPDRMSLGMNINGPGDPLDLERVELATDCCQQEIPAYSRLLLDVIKGDPILAIRGDEAEESWRIVEPILHAWAEGRVPMRDYPAGSDGPDLG</sequence>
<dbReference type="PANTHER" id="PTHR23429:SF0">
    <property type="entry name" value="GLUCOSE-6-PHOSPHATE 1-DEHYDROGENASE"/>
    <property type="match status" value="1"/>
</dbReference>
<dbReference type="PANTHER" id="PTHR23429">
    <property type="entry name" value="GLUCOSE-6-PHOSPHATE 1-DEHYDROGENASE G6PD"/>
    <property type="match status" value="1"/>
</dbReference>
<dbReference type="InterPro" id="IPR001282">
    <property type="entry name" value="G6P_DH"/>
</dbReference>
<dbReference type="Proteomes" id="UP000317835">
    <property type="component" value="Chromosome"/>
</dbReference>
<dbReference type="PRINTS" id="PR00079">
    <property type="entry name" value="G6PDHDRGNASE"/>
</dbReference>
<proteinExistence type="inferred from homology"/>
<evidence type="ECO:0000256" key="6">
    <source>
        <dbReference type="HAMAP-Rule" id="MF_00966"/>
    </source>
</evidence>
<keyword evidence="2 6" id="KW-0313">Glucose metabolism</keyword>
<evidence type="ECO:0000313" key="9">
    <source>
        <dbReference type="EMBL" id="QDV35277.1"/>
    </source>
</evidence>
<evidence type="ECO:0000259" key="7">
    <source>
        <dbReference type="Pfam" id="PF00479"/>
    </source>
</evidence>
<dbReference type="AlphaFoldDB" id="A0A518H372"/>
<evidence type="ECO:0000256" key="5">
    <source>
        <dbReference type="ARBA" id="ARBA00023277"/>
    </source>
</evidence>
<dbReference type="UniPathway" id="UPA00115">
    <property type="reaction ID" value="UER00408"/>
</dbReference>
<evidence type="ECO:0000256" key="1">
    <source>
        <dbReference type="ARBA" id="ARBA00004937"/>
    </source>
</evidence>
<feature type="binding site" evidence="6">
    <location>
        <position position="169"/>
    </location>
    <ligand>
        <name>substrate</name>
    </ligand>
</feature>
<dbReference type="RefSeq" id="WP_145270772.1">
    <property type="nucleotide sequence ID" value="NZ_CP036426.1"/>
</dbReference>
<comment type="similarity">
    <text evidence="6">Belongs to the glucose-6-phosphate dehydrogenase family.</text>
</comment>
<dbReference type="GO" id="GO:0004345">
    <property type="term" value="F:glucose-6-phosphate dehydrogenase activity"/>
    <property type="evidence" value="ECO:0007669"/>
    <property type="project" value="UniProtKB-UniRule"/>
</dbReference>
<feature type="active site" description="Proton acceptor" evidence="6">
    <location>
        <position position="227"/>
    </location>
</feature>
<dbReference type="NCBIfam" id="NF009492">
    <property type="entry name" value="PRK12853.1-3"/>
    <property type="match status" value="1"/>
</dbReference>